<dbReference type="EMBL" id="MU853226">
    <property type="protein sequence ID" value="KAK4124732.1"/>
    <property type="molecule type" value="Genomic_DNA"/>
</dbReference>
<dbReference type="Proteomes" id="UP001302602">
    <property type="component" value="Unassembled WGS sequence"/>
</dbReference>
<accession>A0AAN6Z4J9</accession>
<comment type="caution">
    <text evidence="2">The sequence shown here is derived from an EMBL/GenBank/DDBJ whole genome shotgun (WGS) entry which is preliminary data.</text>
</comment>
<reference evidence="2" key="2">
    <citation type="submission" date="2023-05" db="EMBL/GenBank/DDBJ databases">
        <authorList>
            <consortium name="Lawrence Berkeley National Laboratory"/>
            <person name="Steindorff A."/>
            <person name="Hensen N."/>
            <person name="Bonometti L."/>
            <person name="Westerberg I."/>
            <person name="Brannstrom I.O."/>
            <person name="Guillou S."/>
            <person name="Cros-Aarteil S."/>
            <person name="Calhoun S."/>
            <person name="Haridas S."/>
            <person name="Kuo A."/>
            <person name="Mondo S."/>
            <person name="Pangilinan J."/>
            <person name="Riley R."/>
            <person name="Labutti K."/>
            <person name="Andreopoulos B."/>
            <person name="Lipzen A."/>
            <person name="Chen C."/>
            <person name="Yanf M."/>
            <person name="Daum C."/>
            <person name="Ng V."/>
            <person name="Clum A."/>
            <person name="Ohm R."/>
            <person name="Martin F."/>
            <person name="Silar P."/>
            <person name="Natvig D."/>
            <person name="Lalanne C."/>
            <person name="Gautier V."/>
            <person name="Ament-Velasquez S.L."/>
            <person name="Kruys A."/>
            <person name="Hutchinson M.I."/>
            <person name="Powell A.J."/>
            <person name="Barry K."/>
            <person name="Miller A.N."/>
            <person name="Grigoriev I.V."/>
            <person name="Debuchy R."/>
            <person name="Gladieux P."/>
            <person name="Thoren M.H."/>
            <person name="Johannesson H."/>
        </authorList>
    </citation>
    <scope>NUCLEOTIDE SEQUENCE</scope>
    <source>
        <strain evidence="2">CBS 731.68</strain>
    </source>
</reference>
<sequence length="64" mass="7084">MPQIWPVTKQSMKPRLSIVHSPTNEADDDNTDNKATVNDNNDNNNKDHGCSPGSERESCGHPTH</sequence>
<gene>
    <name evidence="2" type="ORF">N657DRAFT_643482</name>
</gene>
<organism evidence="2 3">
    <name type="scientific">Parathielavia appendiculata</name>
    <dbReference type="NCBI Taxonomy" id="2587402"/>
    <lineage>
        <taxon>Eukaryota</taxon>
        <taxon>Fungi</taxon>
        <taxon>Dikarya</taxon>
        <taxon>Ascomycota</taxon>
        <taxon>Pezizomycotina</taxon>
        <taxon>Sordariomycetes</taxon>
        <taxon>Sordariomycetidae</taxon>
        <taxon>Sordariales</taxon>
        <taxon>Chaetomiaceae</taxon>
        <taxon>Parathielavia</taxon>
    </lineage>
</organism>
<name>A0AAN6Z4J9_9PEZI</name>
<feature type="compositionally biased region" description="Basic and acidic residues" evidence="1">
    <location>
        <begin position="44"/>
        <end position="64"/>
    </location>
</feature>
<evidence type="ECO:0000313" key="3">
    <source>
        <dbReference type="Proteomes" id="UP001302602"/>
    </source>
</evidence>
<dbReference type="RefSeq" id="XP_062648503.1">
    <property type="nucleotide sequence ID" value="XM_062792565.1"/>
</dbReference>
<protein>
    <submittedName>
        <fullName evidence="2">Uncharacterized protein</fullName>
    </submittedName>
</protein>
<evidence type="ECO:0000313" key="2">
    <source>
        <dbReference type="EMBL" id="KAK4124732.1"/>
    </source>
</evidence>
<dbReference type="GeneID" id="87829334"/>
<dbReference type="AlphaFoldDB" id="A0AAN6Z4J9"/>
<proteinExistence type="predicted"/>
<feature type="region of interest" description="Disordered" evidence="1">
    <location>
        <begin position="1"/>
        <end position="64"/>
    </location>
</feature>
<evidence type="ECO:0000256" key="1">
    <source>
        <dbReference type="SAM" id="MobiDB-lite"/>
    </source>
</evidence>
<feature type="compositionally biased region" description="Low complexity" evidence="1">
    <location>
        <begin position="33"/>
        <end position="43"/>
    </location>
</feature>
<keyword evidence="3" id="KW-1185">Reference proteome</keyword>
<reference evidence="2" key="1">
    <citation type="journal article" date="2023" name="Mol. Phylogenet. Evol.">
        <title>Genome-scale phylogeny and comparative genomics of the fungal order Sordariales.</title>
        <authorList>
            <person name="Hensen N."/>
            <person name="Bonometti L."/>
            <person name="Westerberg I."/>
            <person name="Brannstrom I.O."/>
            <person name="Guillou S."/>
            <person name="Cros-Aarteil S."/>
            <person name="Calhoun S."/>
            <person name="Haridas S."/>
            <person name="Kuo A."/>
            <person name="Mondo S."/>
            <person name="Pangilinan J."/>
            <person name="Riley R."/>
            <person name="LaButti K."/>
            <person name="Andreopoulos B."/>
            <person name="Lipzen A."/>
            <person name="Chen C."/>
            <person name="Yan M."/>
            <person name="Daum C."/>
            <person name="Ng V."/>
            <person name="Clum A."/>
            <person name="Steindorff A."/>
            <person name="Ohm R.A."/>
            <person name="Martin F."/>
            <person name="Silar P."/>
            <person name="Natvig D.O."/>
            <person name="Lalanne C."/>
            <person name="Gautier V."/>
            <person name="Ament-Velasquez S.L."/>
            <person name="Kruys A."/>
            <person name="Hutchinson M.I."/>
            <person name="Powell A.J."/>
            <person name="Barry K."/>
            <person name="Miller A.N."/>
            <person name="Grigoriev I.V."/>
            <person name="Debuchy R."/>
            <person name="Gladieux P."/>
            <person name="Hiltunen Thoren M."/>
            <person name="Johannesson H."/>
        </authorList>
    </citation>
    <scope>NUCLEOTIDE SEQUENCE</scope>
    <source>
        <strain evidence="2">CBS 731.68</strain>
    </source>
</reference>